<gene>
    <name evidence="1" type="ORF">DN412_06270</name>
</gene>
<proteinExistence type="predicted"/>
<accession>A0A370NZD0</accession>
<dbReference type="EMBL" id="QKWJ01000005">
    <property type="protein sequence ID" value="RDK10981.1"/>
    <property type="molecule type" value="Genomic_DNA"/>
</dbReference>
<dbReference type="Proteomes" id="UP000255165">
    <property type="component" value="Unassembled WGS sequence"/>
</dbReference>
<protein>
    <recommendedName>
        <fullName evidence="3">Microcystin LR degradation protein MlrC C-terminal domain-containing protein</fullName>
    </recommendedName>
</protein>
<evidence type="ECO:0000313" key="2">
    <source>
        <dbReference type="Proteomes" id="UP000255165"/>
    </source>
</evidence>
<reference evidence="2" key="1">
    <citation type="submission" date="2018-06" db="EMBL/GenBank/DDBJ databases">
        <authorList>
            <person name="Feng T."/>
            <person name="Jeon C.O."/>
        </authorList>
    </citation>
    <scope>NUCLEOTIDE SEQUENCE [LARGE SCALE GENOMIC DNA]</scope>
    <source>
        <strain evidence="2">S23</strain>
    </source>
</reference>
<organism evidence="1 2">
    <name type="scientific">Cupriavidus lacunae</name>
    <dbReference type="NCBI Taxonomy" id="2666307"/>
    <lineage>
        <taxon>Bacteria</taxon>
        <taxon>Pseudomonadati</taxon>
        <taxon>Pseudomonadota</taxon>
        <taxon>Betaproteobacteria</taxon>
        <taxon>Burkholderiales</taxon>
        <taxon>Burkholderiaceae</taxon>
        <taxon>Cupriavidus</taxon>
    </lineage>
</organism>
<evidence type="ECO:0008006" key="3">
    <source>
        <dbReference type="Google" id="ProtNLM"/>
    </source>
</evidence>
<sequence>MRVPAIREVKVRVKELTEITDLGADLSAYKVFVIKSRVHFRQSFDDGGFAKTIIVTEPGEPFLGTTRLDGLQYGNLRLKDFYPYGDVSL</sequence>
<evidence type="ECO:0000313" key="1">
    <source>
        <dbReference type="EMBL" id="RDK10981.1"/>
    </source>
</evidence>
<name>A0A370NZD0_9BURK</name>
<dbReference type="AlphaFoldDB" id="A0A370NZD0"/>
<comment type="caution">
    <text evidence="1">The sequence shown here is derived from an EMBL/GenBank/DDBJ whole genome shotgun (WGS) entry which is preliminary data.</text>
</comment>
<keyword evidence="2" id="KW-1185">Reference proteome</keyword>